<dbReference type="InterPro" id="IPR037039">
    <property type="entry name" value="CM_AroQ_sf_eucaryotic"/>
</dbReference>
<keyword evidence="4" id="KW-0028">Amino-acid biosynthesis</keyword>
<keyword evidence="5 7" id="KW-0413">Isomerase</keyword>
<proteinExistence type="predicted"/>
<comment type="caution">
    <text evidence="7">The sequence shown here is derived from an EMBL/GenBank/DDBJ whole genome shotgun (WGS) entry which is preliminary data.</text>
</comment>
<feature type="non-terminal residue" evidence="7">
    <location>
        <position position="206"/>
    </location>
</feature>
<dbReference type="PANTHER" id="PTHR21145:SF12">
    <property type="entry name" value="CHORISMATE MUTASE"/>
    <property type="match status" value="1"/>
</dbReference>
<keyword evidence="4" id="KW-0584">Phenylalanine biosynthesis</keyword>
<dbReference type="Proteomes" id="UP001151582">
    <property type="component" value="Unassembled WGS sequence"/>
</dbReference>
<dbReference type="GO" id="GO:0005737">
    <property type="term" value="C:cytoplasm"/>
    <property type="evidence" value="ECO:0007669"/>
    <property type="project" value="UniProtKB-SubCell"/>
</dbReference>
<dbReference type="GO" id="GO:0004106">
    <property type="term" value="F:chorismate mutase activity"/>
    <property type="evidence" value="ECO:0007669"/>
    <property type="project" value="UniProtKB-EC"/>
</dbReference>
<name>A0A9W8ARK2_9FUNG</name>
<dbReference type="InterPro" id="IPR008238">
    <property type="entry name" value="Chorismate_mutase_AroQ_euk"/>
</dbReference>
<organism evidence="7 8">
    <name type="scientific">Dimargaris verticillata</name>
    <dbReference type="NCBI Taxonomy" id="2761393"/>
    <lineage>
        <taxon>Eukaryota</taxon>
        <taxon>Fungi</taxon>
        <taxon>Fungi incertae sedis</taxon>
        <taxon>Zoopagomycota</taxon>
        <taxon>Kickxellomycotina</taxon>
        <taxon>Dimargaritomycetes</taxon>
        <taxon>Dimargaritales</taxon>
        <taxon>Dimargaritaceae</taxon>
        <taxon>Dimargaris</taxon>
    </lineage>
</organism>
<evidence type="ECO:0000256" key="4">
    <source>
        <dbReference type="ARBA" id="ARBA00023222"/>
    </source>
</evidence>
<evidence type="ECO:0000256" key="3">
    <source>
        <dbReference type="ARBA" id="ARBA00022490"/>
    </source>
</evidence>
<dbReference type="PROSITE" id="PS51169">
    <property type="entry name" value="CHORISMATE_MUT_3"/>
    <property type="match status" value="1"/>
</dbReference>
<reference evidence="7" key="1">
    <citation type="submission" date="2022-07" db="EMBL/GenBank/DDBJ databases">
        <title>Phylogenomic reconstructions and comparative analyses of Kickxellomycotina fungi.</title>
        <authorList>
            <person name="Reynolds N.K."/>
            <person name="Stajich J.E."/>
            <person name="Barry K."/>
            <person name="Grigoriev I.V."/>
            <person name="Crous P."/>
            <person name="Smith M.E."/>
        </authorList>
    </citation>
    <scope>NUCLEOTIDE SEQUENCE</scope>
    <source>
        <strain evidence="7">RSA 567</strain>
    </source>
</reference>
<dbReference type="InterPro" id="IPR036263">
    <property type="entry name" value="Chorismate_II_sf"/>
</dbReference>
<dbReference type="GO" id="GO:0046417">
    <property type="term" value="P:chorismate metabolic process"/>
    <property type="evidence" value="ECO:0007669"/>
    <property type="project" value="InterPro"/>
</dbReference>
<evidence type="ECO:0000256" key="6">
    <source>
        <dbReference type="ARBA" id="ARBA00023979"/>
    </source>
</evidence>
<evidence type="ECO:0000256" key="5">
    <source>
        <dbReference type="ARBA" id="ARBA00023235"/>
    </source>
</evidence>
<dbReference type="GO" id="GO:0009094">
    <property type="term" value="P:L-phenylalanine biosynthetic process"/>
    <property type="evidence" value="ECO:0007669"/>
    <property type="project" value="UniProtKB-KW"/>
</dbReference>
<comment type="catalytic activity">
    <reaction evidence="6">
        <text>chorismate = prephenate</text>
        <dbReference type="Rhea" id="RHEA:13897"/>
        <dbReference type="ChEBI" id="CHEBI:29748"/>
        <dbReference type="ChEBI" id="CHEBI:29934"/>
        <dbReference type="EC" id="5.4.99.5"/>
    </reaction>
    <physiologicalReaction direction="left-to-right" evidence="6">
        <dbReference type="Rhea" id="RHEA:13898"/>
    </physiologicalReaction>
</comment>
<accession>A0A9W8ARK2</accession>
<evidence type="ECO:0000313" key="8">
    <source>
        <dbReference type="Proteomes" id="UP001151582"/>
    </source>
</evidence>
<dbReference type="NCBIfam" id="TIGR01802">
    <property type="entry name" value="CM_pl-yst"/>
    <property type="match status" value="1"/>
</dbReference>
<evidence type="ECO:0000256" key="2">
    <source>
        <dbReference type="ARBA" id="ARBA00012404"/>
    </source>
</evidence>
<dbReference type="OrthoDB" id="191918at2759"/>
<keyword evidence="3" id="KW-0963">Cytoplasm</keyword>
<gene>
    <name evidence="7" type="primary">ARO7_2</name>
    <name evidence="7" type="ORF">H4R34_006482</name>
</gene>
<dbReference type="EC" id="5.4.99.5" evidence="2"/>
<protein>
    <recommendedName>
        <fullName evidence="2">chorismate mutase</fullName>
        <ecNumber evidence="2">5.4.99.5</ecNumber>
    </recommendedName>
</protein>
<keyword evidence="4" id="KW-0057">Aromatic amino acid biosynthesis</keyword>
<dbReference type="AlphaFoldDB" id="A0A9W8ARK2"/>
<dbReference type="PANTHER" id="PTHR21145">
    <property type="entry name" value="CHORISMATE MUTASE"/>
    <property type="match status" value="1"/>
</dbReference>
<evidence type="ECO:0000256" key="1">
    <source>
        <dbReference type="ARBA" id="ARBA00004496"/>
    </source>
</evidence>
<evidence type="ECO:0000313" key="7">
    <source>
        <dbReference type="EMBL" id="KAJ1966674.1"/>
    </source>
</evidence>
<sequence length="206" mass="24079">MAMNLLTPRTSLSLAELRDTLIRLEDTIIFGLIERAQFKTNDAIYQPRKFEFASGFDGSFLEYMLWELEKVHATTRRYQSPDEYPFFKDLPKPILPPLDYPQILHPNDINVNDQVYAMYTQNIIPRACQVGDDSNYGSSATKDVENLQNLSKRIHFGKFIAEAKFQDPKYHDEYVRLIKARDADAIMDLLTNREVEAKLLKRLRRK</sequence>
<dbReference type="SUPFAM" id="SSF48600">
    <property type="entry name" value="Chorismate mutase II"/>
    <property type="match status" value="1"/>
</dbReference>
<dbReference type="EMBL" id="JANBQB010002522">
    <property type="protein sequence ID" value="KAJ1966674.1"/>
    <property type="molecule type" value="Genomic_DNA"/>
</dbReference>
<comment type="subcellular location">
    <subcellularLocation>
        <location evidence="1">Cytoplasm</location>
    </subcellularLocation>
</comment>
<dbReference type="Gene3D" id="1.10.590.10">
    <property type="entry name" value="Chorismate mutase, AroQ class superfamily, eukaryotic"/>
    <property type="match status" value="1"/>
</dbReference>
<keyword evidence="8" id="KW-1185">Reference proteome</keyword>